<reference evidence="9" key="1">
    <citation type="journal article" date="2017" name="bioRxiv">
        <title>Conservation of a gene cluster reveals novel cercosporin biosynthetic mechanisms and extends production to the genus Colletotrichum.</title>
        <authorList>
            <person name="de Jonge R."/>
            <person name="Ebert M.K."/>
            <person name="Huitt-Roehl C.R."/>
            <person name="Pal P."/>
            <person name="Suttle J.C."/>
            <person name="Spanner R.E."/>
            <person name="Neubauer J.D."/>
            <person name="Jurick W.M.II."/>
            <person name="Stott K.A."/>
            <person name="Secor G.A."/>
            <person name="Thomma B.P.H.J."/>
            <person name="Van de Peer Y."/>
            <person name="Townsend C.A."/>
            <person name="Bolton M.D."/>
        </authorList>
    </citation>
    <scope>NUCLEOTIDE SEQUENCE [LARGE SCALE GENOMIC DNA]</scope>
    <source>
        <strain evidence="9">CBS538.71</strain>
    </source>
</reference>
<comment type="caution">
    <text evidence="8">The sequence shown here is derived from an EMBL/GenBank/DDBJ whole genome shotgun (WGS) entry which is preliminary data.</text>
</comment>
<keyword evidence="5 7" id="KW-1133">Transmembrane helix</keyword>
<evidence type="ECO:0000256" key="3">
    <source>
        <dbReference type="ARBA" id="ARBA00022679"/>
    </source>
</evidence>
<keyword evidence="4 7" id="KW-0812">Transmembrane</keyword>
<organism evidence="8 9">
    <name type="scientific">Cercospora berteroae</name>
    <dbReference type="NCBI Taxonomy" id="357750"/>
    <lineage>
        <taxon>Eukaryota</taxon>
        <taxon>Fungi</taxon>
        <taxon>Dikarya</taxon>
        <taxon>Ascomycota</taxon>
        <taxon>Pezizomycotina</taxon>
        <taxon>Dothideomycetes</taxon>
        <taxon>Dothideomycetidae</taxon>
        <taxon>Mycosphaerellales</taxon>
        <taxon>Mycosphaerellaceae</taxon>
        <taxon>Cercospora</taxon>
    </lineage>
</organism>
<dbReference type="SUPFAM" id="SSF53448">
    <property type="entry name" value="Nucleotide-diphospho-sugar transferases"/>
    <property type="match status" value="1"/>
</dbReference>
<comment type="subcellular location">
    <subcellularLocation>
        <location evidence="1">Membrane</location>
        <topology evidence="1">Multi-pass membrane protein</topology>
    </subcellularLocation>
</comment>
<dbReference type="InterPro" id="IPR029044">
    <property type="entry name" value="Nucleotide-diphossugar_trans"/>
</dbReference>
<keyword evidence="3" id="KW-0808">Transferase</keyword>
<dbReference type="InterPro" id="IPR051706">
    <property type="entry name" value="Glycosyltransferase_domain"/>
</dbReference>
<evidence type="ECO:0000256" key="2">
    <source>
        <dbReference type="ARBA" id="ARBA00009003"/>
    </source>
</evidence>
<protein>
    <recommendedName>
        <fullName evidence="10">Glycosyltransferase family 32 protein</fullName>
    </recommendedName>
</protein>
<dbReference type="EMBL" id="PNEN01000393">
    <property type="protein sequence ID" value="PPJ59373.1"/>
    <property type="molecule type" value="Genomic_DNA"/>
</dbReference>
<evidence type="ECO:0000256" key="7">
    <source>
        <dbReference type="SAM" id="Phobius"/>
    </source>
</evidence>
<evidence type="ECO:0000313" key="9">
    <source>
        <dbReference type="Proteomes" id="UP000237631"/>
    </source>
</evidence>
<evidence type="ECO:0000256" key="5">
    <source>
        <dbReference type="ARBA" id="ARBA00022989"/>
    </source>
</evidence>
<dbReference type="PANTHER" id="PTHR32385">
    <property type="entry name" value="MANNOSYL PHOSPHORYLINOSITOL CERAMIDE SYNTHASE"/>
    <property type="match status" value="1"/>
</dbReference>
<evidence type="ECO:0000256" key="6">
    <source>
        <dbReference type="ARBA" id="ARBA00023136"/>
    </source>
</evidence>
<keyword evidence="9" id="KW-1185">Reference proteome</keyword>
<comment type="similarity">
    <text evidence="2">Belongs to the glycosyltransferase 32 family.</text>
</comment>
<dbReference type="InterPro" id="IPR007577">
    <property type="entry name" value="GlycoTrfase_DXD_sugar-bd_CS"/>
</dbReference>
<name>A0A2S6CI45_9PEZI</name>
<sequence length="340" mass="39901">MRRPVLIFLILNLALIAFLVHSVWTLLELLVINGIEDAITKAELPPMGSEHDLDTKPMIPKIIHQTYINTSIPVVWQEAQQSCLDLHKEPEWKYMLWTDAMSDEFVAKEYPEFLDTFRGYQYPIQRADAIRYFVLEHFGGIYIDLDDGCNRSLEPLLRYPAFVRKTIPTGVSNDAMGAVPGHPFFQRVIEELPNYDRSWILPYISVMASTGPLFVSIVWRHYSDEGFNVGDGPDGGRVRIIFPQEYQNQPWSFFTHHLGNSWHGYDVQLIFWLARNWVLVTIFGFIVGFGLIFLGWWYYHRHYLAPADVPRWKTKSIRQRLPFWSRRAHSEYELINRHEP</sequence>
<evidence type="ECO:0000256" key="4">
    <source>
        <dbReference type="ARBA" id="ARBA00022692"/>
    </source>
</evidence>
<dbReference type="Proteomes" id="UP000237631">
    <property type="component" value="Unassembled WGS sequence"/>
</dbReference>
<dbReference type="FunFam" id="3.90.550.20:FF:000001">
    <property type="entry name" value="MIPC synthase subunit (SurA)"/>
    <property type="match status" value="1"/>
</dbReference>
<evidence type="ECO:0000256" key="1">
    <source>
        <dbReference type="ARBA" id="ARBA00004141"/>
    </source>
</evidence>
<dbReference type="OrthoDB" id="3647at2759"/>
<accession>A0A2S6CI45</accession>
<dbReference type="AlphaFoldDB" id="A0A2S6CI45"/>
<evidence type="ECO:0000313" key="8">
    <source>
        <dbReference type="EMBL" id="PPJ59373.1"/>
    </source>
</evidence>
<keyword evidence="6 7" id="KW-0472">Membrane</keyword>
<dbReference type="GO" id="GO:0000030">
    <property type="term" value="F:mannosyltransferase activity"/>
    <property type="evidence" value="ECO:0007669"/>
    <property type="project" value="TreeGrafter"/>
</dbReference>
<dbReference type="GO" id="GO:0051999">
    <property type="term" value="P:mannosyl-inositol phosphorylceramide biosynthetic process"/>
    <property type="evidence" value="ECO:0007669"/>
    <property type="project" value="TreeGrafter"/>
</dbReference>
<dbReference type="Gene3D" id="3.90.550.20">
    <property type="match status" value="1"/>
</dbReference>
<dbReference type="STRING" id="357750.A0A2S6CI45"/>
<evidence type="ECO:0008006" key="10">
    <source>
        <dbReference type="Google" id="ProtNLM"/>
    </source>
</evidence>
<dbReference type="PANTHER" id="PTHR32385:SF20">
    <property type="entry name" value="MANNOSYL PHOSPHORYLINOSITOL CERAMIDE SYNTHASE CSH1-RELATED"/>
    <property type="match status" value="1"/>
</dbReference>
<dbReference type="GO" id="GO:0016020">
    <property type="term" value="C:membrane"/>
    <property type="evidence" value="ECO:0007669"/>
    <property type="project" value="UniProtKB-SubCell"/>
</dbReference>
<feature type="transmembrane region" description="Helical" evidence="7">
    <location>
        <begin position="277"/>
        <end position="299"/>
    </location>
</feature>
<dbReference type="Pfam" id="PF04488">
    <property type="entry name" value="Gly_transf_sug"/>
    <property type="match status" value="1"/>
</dbReference>
<gene>
    <name evidence="8" type="ORF">CBER1_06889</name>
</gene>
<proteinExistence type="inferred from homology"/>